<dbReference type="KEGG" id="clec:106671974"/>
<dbReference type="AlphaFoldDB" id="A0A8I6TGZ8"/>
<keyword evidence="4" id="KW-1185">Reference proteome</keyword>
<dbReference type="PROSITE" id="PS51257">
    <property type="entry name" value="PROKAR_LIPOPROTEIN"/>
    <property type="match status" value="1"/>
</dbReference>
<protein>
    <submittedName>
        <fullName evidence="3">Uncharacterized protein</fullName>
    </submittedName>
</protein>
<dbReference type="Proteomes" id="UP000494040">
    <property type="component" value="Unassembled WGS sequence"/>
</dbReference>
<proteinExistence type="predicted"/>
<sequence length="114" mass="12869">MVKMKILPTYAVAIFLLVFTIGCECAPNKSDEVESVPIRTKTKEEILAEEEHFKTNLDRRTKELLEKMNQMIANNKKIIITSISGAGGERSKHKFSLEVERNANSLTSTEDPQT</sequence>
<reference evidence="3" key="1">
    <citation type="submission" date="2022-01" db="UniProtKB">
        <authorList>
            <consortium name="EnsemblMetazoa"/>
        </authorList>
    </citation>
    <scope>IDENTIFICATION</scope>
</reference>
<gene>
    <name evidence="3" type="primary">106671974</name>
</gene>
<organism evidence="3 4">
    <name type="scientific">Cimex lectularius</name>
    <name type="common">Bed bug</name>
    <name type="synonym">Acanthia lectularia</name>
    <dbReference type="NCBI Taxonomy" id="79782"/>
    <lineage>
        <taxon>Eukaryota</taxon>
        <taxon>Metazoa</taxon>
        <taxon>Ecdysozoa</taxon>
        <taxon>Arthropoda</taxon>
        <taxon>Hexapoda</taxon>
        <taxon>Insecta</taxon>
        <taxon>Pterygota</taxon>
        <taxon>Neoptera</taxon>
        <taxon>Paraneoptera</taxon>
        <taxon>Hemiptera</taxon>
        <taxon>Heteroptera</taxon>
        <taxon>Panheteroptera</taxon>
        <taxon>Cimicomorpha</taxon>
        <taxon>Cimicidae</taxon>
        <taxon>Cimex</taxon>
    </lineage>
</organism>
<evidence type="ECO:0000313" key="4">
    <source>
        <dbReference type="Proteomes" id="UP000494040"/>
    </source>
</evidence>
<evidence type="ECO:0000256" key="1">
    <source>
        <dbReference type="SAM" id="MobiDB-lite"/>
    </source>
</evidence>
<evidence type="ECO:0000313" key="3">
    <source>
        <dbReference type="EnsemblMetazoa" id="XP_014258488.1"/>
    </source>
</evidence>
<dbReference type="EnsemblMetazoa" id="XM_014403002.2">
    <property type="protein sequence ID" value="XP_014258488.1"/>
    <property type="gene ID" value="LOC106671974"/>
</dbReference>
<feature type="compositionally biased region" description="Polar residues" evidence="1">
    <location>
        <begin position="102"/>
        <end position="114"/>
    </location>
</feature>
<feature type="region of interest" description="Disordered" evidence="1">
    <location>
        <begin position="86"/>
        <end position="114"/>
    </location>
</feature>
<keyword evidence="2" id="KW-0732">Signal</keyword>
<evidence type="ECO:0000256" key="2">
    <source>
        <dbReference type="SAM" id="SignalP"/>
    </source>
</evidence>
<name>A0A8I6TGZ8_CIMLE</name>
<feature type="signal peptide" evidence="2">
    <location>
        <begin position="1"/>
        <end position="25"/>
    </location>
</feature>
<feature type="chain" id="PRO_5035157648" evidence="2">
    <location>
        <begin position="26"/>
        <end position="114"/>
    </location>
</feature>
<accession>A0A8I6TGZ8</accession>